<gene>
    <name evidence="3" type="ORF">GOP47_0012478</name>
</gene>
<dbReference type="Gene3D" id="1.10.287.110">
    <property type="entry name" value="DnaJ domain"/>
    <property type="match status" value="1"/>
</dbReference>
<feature type="compositionally biased region" description="Polar residues" evidence="1">
    <location>
        <begin position="136"/>
        <end position="157"/>
    </location>
</feature>
<reference evidence="3" key="1">
    <citation type="submission" date="2021-01" db="EMBL/GenBank/DDBJ databases">
        <title>Adiantum capillus-veneris genome.</title>
        <authorList>
            <person name="Fang Y."/>
            <person name="Liao Q."/>
        </authorList>
    </citation>
    <scope>NUCLEOTIDE SEQUENCE</scope>
    <source>
        <strain evidence="3">H3</strain>
        <tissue evidence="3">Leaf</tissue>
    </source>
</reference>
<dbReference type="OrthoDB" id="10250354at2759"/>
<evidence type="ECO:0000313" key="3">
    <source>
        <dbReference type="EMBL" id="KAI5072372.1"/>
    </source>
</evidence>
<feature type="region of interest" description="Disordered" evidence="1">
    <location>
        <begin position="261"/>
        <end position="431"/>
    </location>
</feature>
<dbReference type="PROSITE" id="PS50076">
    <property type="entry name" value="DNAJ_2"/>
    <property type="match status" value="1"/>
</dbReference>
<organism evidence="3 4">
    <name type="scientific">Adiantum capillus-veneris</name>
    <name type="common">Maidenhair fern</name>
    <dbReference type="NCBI Taxonomy" id="13818"/>
    <lineage>
        <taxon>Eukaryota</taxon>
        <taxon>Viridiplantae</taxon>
        <taxon>Streptophyta</taxon>
        <taxon>Embryophyta</taxon>
        <taxon>Tracheophyta</taxon>
        <taxon>Polypodiopsida</taxon>
        <taxon>Polypodiidae</taxon>
        <taxon>Polypodiales</taxon>
        <taxon>Pteridineae</taxon>
        <taxon>Pteridaceae</taxon>
        <taxon>Vittarioideae</taxon>
        <taxon>Adiantum</taxon>
    </lineage>
</organism>
<dbReference type="AlphaFoldDB" id="A0A9D4URU6"/>
<feature type="region of interest" description="Disordered" evidence="1">
    <location>
        <begin position="123"/>
        <end position="157"/>
    </location>
</feature>
<proteinExistence type="predicted"/>
<dbReference type="SMART" id="SM00271">
    <property type="entry name" value="DnaJ"/>
    <property type="match status" value="1"/>
</dbReference>
<dbReference type="EMBL" id="JABFUD020000012">
    <property type="protein sequence ID" value="KAI5072372.1"/>
    <property type="molecule type" value="Genomic_DNA"/>
</dbReference>
<dbReference type="Pfam" id="PF23551">
    <property type="entry name" value="Zn_ribbon_20"/>
    <property type="match status" value="1"/>
</dbReference>
<evidence type="ECO:0000313" key="4">
    <source>
        <dbReference type="Proteomes" id="UP000886520"/>
    </source>
</evidence>
<protein>
    <recommendedName>
        <fullName evidence="2">J domain-containing protein</fullName>
    </recommendedName>
</protein>
<feature type="domain" description="J" evidence="2">
    <location>
        <begin position="68"/>
        <end position="132"/>
    </location>
</feature>
<dbReference type="InterPro" id="IPR056988">
    <property type="entry name" value="Zn_ribbon_pln"/>
</dbReference>
<dbReference type="InterPro" id="IPR001623">
    <property type="entry name" value="DnaJ_domain"/>
</dbReference>
<keyword evidence="4" id="KW-1185">Reference proteome</keyword>
<dbReference type="PANTHER" id="PTHR44137:SF32">
    <property type="entry name" value="DNAJ HEAT SHOCK AMINO-TERMINAL DOMAIN PROTEIN"/>
    <property type="match status" value="1"/>
</dbReference>
<evidence type="ECO:0000256" key="1">
    <source>
        <dbReference type="SAM" id="MobiDB-lite"/>
    </source>
</evidence>
<dbReference type="Pfam" id="PF00226">
    <property type="entry name" value="DnaJ"/>
    <property type="match status" value="1"/>
</dbReference>
<sequence length="431" mass="48748">MMECNRDEALRSKEIAEKKLALQDYHGALKFLQKALQLFPGLENTSQISAVLDVHIAAQVKLNGTEMDWYGILQVDPGAEDIVIKKQYKKLALLLHPDKNKYAGAEAAFKLIGEALQVLSDKQQRMLHDSRRKPSTRTTQRNQSRQNTSHSYSNRPAAPSNTFITVCPACHTRYQYYRVYENQNLLCHQCRIPFLAREFFPTSANGTYSAYGWQHFSQAQPGFNPSSFQPFASAANFASGMSYTNDSMHGGARKIGVPGGASTADHVNQMSKEKAQMEEVVEGLKRKRKDEKDCEKEMRRVEKEQQKKAKADQRAQEILEKEMAKRRKQTDKATGKDKKRRSKKHLSDSSDDDDDDDDSDSAEELSDEAILNHVVDSEAAPRRSSRPRRNVTYKVDVSDDDEVSPANAATHTTNEVQKKTSEDTVRNTKLL</sequence>
<evidence type="ECO:0000259" key="2">
    <source>
        <dbReference type="PROSITE" id="PS50076"/>
    </source>
</evidence>
<dbReference type="CDD" id="cd06257">
    <property type="entry name" value="DnaJ"/>
    <property type="match status" value="1"/>
</dbReference>
<feature type="compositionally biased region" description="Basic and acidic residues" evidence="1">
    <location>
        <begin position="416"/>
        <end position="431"/>
    </location>
</feature>
<accession>A0A9D4URU6</accession>
<feature type="compositionally biased region" description="Acidic residues" evidence="1">
    <location>
        <begin position="349"/>
        <end position="367"/>
    </location>
</feature>
<dbReference type="PRINTS" id="PR00625">
    <property type="entry name" value="JDOMAIN"/>
</dbReference>
<dbReference type="PANTHER" id="PTHR44137">
    <property type="entry name" value="BNAC03G44070D PROTEIN"/>
    <property type="match status" value="1"/>
</dbReference>
<feature type="compositionally biased region" description="Basic and acidic residues" evidence="1">
    <location>
        <begin position="290"/>
        <end position="323"/>
    </location>
</feature>
<comment type="caution">
    <text evidence="3">The sequence shown here is derived from an EMBL/GenBank/DDBJ whole genome shotgun (WGS) entry which is preliminary data.</text>
</comment>
<name>A0A9D4URU6_ADICA</name>
<dbReference type="InterPro" id="IPR036869">
    <property type="entry name" value="J_dom_sf"/>
</dbReference>
<dbReference type="Proteomes" id="UP000886520">
    <property type="component" value="Chromosome 12"/>
</dbReference>
<dbReference type="SUPFAM" id="SSF46565">
    <property type="entry name" value="Chaperone J-domain"/>
    <property type="match status" value="1"/>
</dbReference>